<dbReference type="Proteomes" id="UP001143910">
    <property type="component" value="Unassembled WGS sequence"/>
</dbReference>
<comment type="caution">
    <text evidence="1">The sequence shown here is derived from an EMBL/GenBank/DDBJ whole genome shotgun (WGS) entry which is preliminary data.</text>
</comment>
<organism evidence="1 2">
    <name type="scientific">Zarea fungicola</name>
    <dbReference type="NCBI Taxonomy" id="93591"/>
    <lineage>
        <taxon>Eukaryota</taxon>
        <taxon>Fungi</taxon>
        <taxon>Dikarya</taxon>
        <taxon>Ascomycota</taxon>
        <taxon>Pezizomycotina</taxon>
        <taxon>Sordariomycetes</taxon>
        <taxon>Hypocreomycetidae</taxon>
        <taxon>Hypocreales</taxon>
        <taxon>Cordycipitaceae</taxon>
        <taxon>Zarea</taxon>
    </lineage>
</organism>
<name>A0ACC1N4A7_9HYPO</name>
<reference evidence="1" key="1">
    <citation type="submission" date="2022-08" db="EMBL/GenBank/DDBJ databases">
        <title>Genome Sequence of Lecanicillium fungicola.</title>
        <authorList>
            <person name="Buettner E."/>
        </authorList>
    </citation>
    <scope>NUCLEOTIDE SEQUENCE</scope>
    <source>
        <strain evidence="1">Babe33</strain>
    </source>
</reference>
<accession>A0ACC1N4A7</accession>
<evidence type="ECO:0000313" key="1">
    <source>
        <dbReference type="EMBL" id="KAJ2974092.1"/>
    </source>
</evidence>
<keyword evidence="2" id="KW-1185">Reference proteome</keyword>
<protein>
    <submittedName>
        <fullName evidence="1">Uncharacterized protein</fullName>
    </submittedName>
</protein>
<proteinExistence type="predicted"/>
<dbReference type="EMBL" id="JANJQO010000875">
    <property type="protein sequence ID" value="KAJ2974092.1"/>
    <property type="molecule type" value="Genomic_DNA"/>
</dbReference>
<evidence type="ECO:0000313" key="2">
    <source>
        <dbReference type="Proteomes" id="UP001143910"/>
    </source>
</evidence>
<gene>
    <name evidence="1" type="ORF">NQ176_g6237</name>
</gene>
<sequence>MKTYGIKSIKKNPAPEVQDGFVPERLVAIAQGHCNYNYCCYLHYNYYTQQYTAPSINKASHLARTLHLRYSHVVQDLRQWSKRNVQVRSQQAIQRPTPLLVGREDGPSSSAAATACSSTCGVVIFTDDDVSGYPKRKQHLMKWHLY</sequence>